<accession>A0AAU8C8Q8</accession>
<keyword evidence="1" id="KW-1133">Transmembrane helix</keyword>
<proteinExistence type="predicted"/>
<gene>
    <name evidence="2" type="ORF">ABSL23_00865</name>
</gene>
<dbReference type="AlphaFoldDB" id="A0AAU8C8Q8"/>
<reference evidence="2" key="1">
    <citation type="submission" date="2024-06" db="EMBL/GenBank/DDBJ databases">
        <title>Genome Sequence of an extremely halophilic archaeon isolated from Permian era halite, Salado Formation, Carlsbad, New Mexico: Halobacterium sp. strain NMX12-1.</title>
        <authorList>
            <person name="Sotoa L."/>
            <person name="DasSarma P."/>
            <person name="Anton B.P."/>
            <person name="Vincze T."/>
            <person name="Verma I."/>
            <person name="Eralp B."/>
            <person name="Powers D.W."/>
            <person name="Dozier B.L."/>
            <person name="Roberts R.J."/>
            <person name="DasSarma S."/>
        </authorList>
    </citation>
    <scope>NUCLEOTIDE SEQUENCE</scope>
    <source>
        <strain evidence="2">NMX12-1</strain>
        <plasmid evidence="2">pNMX12-1_234</plasmid>
    </source>
</reference>
<keyword evidence="1" id="KW-0472">Membrane</keyword>
<name>A0AAU8C8Q8_9EURY</name>
<geneLocation type="plasmid" evidence="2">
    <name>pNMX12-1_234</name>
</geneLocation>
<protein>
    <submittedName>
        <fullName evidence="2">Uncharacterized protein</fullName>
    </submittedName>
</protein>
<dbReference type="RefSeq" id="WP_353633305.1">
    <property type="nucleotide sequence ID" value="NZ_CP159203.1"/>
</dbReference>
<sequence length="68" mass="7132">MSVQKALLLELFAILLALYGGLTVLASDIMGDLWAIYAGLYLGLFGLVYGLVGDRIVGASETIGEPAD</sequence>
<keyword evidence="2" id="KW-0614">Plasmid</keyword>
<dbReference type="EMBL" id="CP159203">
    <property type="protein sequence ID" value="XCF15191.1"/>
    <property type="molecule type" value="Genomic_DNA"/>
</dbReference>
<feature type="transmembrane region" description="Helical" evidence="1">
    <location>
        <begin position="7"/>
        <end position="27"/>
    </location>
</feature>
<feature type="transmembrane region" description="Helical" evidence="1">
    <location>
        <begin position="33"/>
        <end position="52"/>
    </location>
</feature>
<dbReference type="GeneID" id="91107657"/>
<keyword evidence="1" id="KW-0812">Transmembrane</keyword>
<evidence type="ECO:0000256" key="1">
    <source>
        <dbReference type="SAM" id="Phobius"/>
    </source>
</evidence>
<dbReference type="KEGG" id="hanx:ABSL23_00865"/>
<evidence type="ECO:0000313" key="2">
    <source>
        <dbReference type="EMBL" id="XCF15191.1"/>
    </source>
</evidence>
<organism evidence="2">
    <name type="scientific">Halobacterium sp. NMX12-1</name>
    <dbReference type="NCBI Taxonomy" id="3166650"/>
    <lineage>
        <taxon>Archaea</taxon>
        <taxon>Methanobacteriati</taxon>
        <taxon>Methanobacteriota</taxon>
        <taxon>Stenosarchaea group</taxon>
        <taxon>Halobacteria</taxon>
        <taxon>Halobacteriales</taxon>
        <taxon>Halobacteriaceae</taxon>
        <taxon>Halobacterium</taxon>
    </lineage>
</organism>